<organism evidence="9 10">
    <name type="scientific">Pendulispora albinea</name>
    <dbReference type="NCBI Taxonomy" id="2741071"/>
    <lineage>
        <taxon>Bacteria</taxon>
        <taxon>Pseudomonadati</taxon>
        <taxon>Myxococcota</taxon>
        <taxon>Myxococcia</taxon>
        <taxon>Myxococcales</taxon>
        <taxon>Sorangiineae</taxon>
        <taxon>Pendulisporaceae</taxon>
        <taxon>Pendulispora</taxon>
    </lineage>
</organism>
<evidence type="ECO:0000256" key="2">
    <source>
        <dbReference type="ARBA" id="ARBA00005992"/>
    </source>
</evidence>
<evidence type="ECO:0000256" key="7">
    <source>
        <dbReference type="PROSITE-ProRule" id="PRU01373"/>
    </source>
</evidence>
<dbReference type="PROSITE" id="PS52029">
    <property type="entry name" value="LD_TPASE"/>
    <property type="match status" value="1"/>
</dbReference>
<dbReference type="PANTHER" id="PTHR30582">
    <property type="entry name" value="L,D-TRANSPEPTIDASE"/>
    <property type="match status" value="1"/>
</dbReference>
<keyword evidence="3" id="KW-0808">Transferase</keyword>
<evidence type="ECO:0000256" key="1">
    <source>
        <dbReference type="ARBA" id="ARBA00004752"/>
    </source>
</evidence>
<reference evidence="9 10" key="1">
    <citation type="submission" date="2021-12" db="EMBL/GenBank/DDBJ databases">
        <title>Discovery of the Pendulisporaceae a myxobacterial family with distinct sporulation behavior and unique specialized metabolism.</title>
        <authorList>
            <person name="Garcia R."/>
            <person name="Popoff A."/>
            <person name="Bader C.D."/>
            <person name="Loehr J."/>
            <person name="Walesch S."/>
            <person name="Walt C."/>
            <person name="Boldt J."/>
            <person name="Bunk B."/>
            <person name="Haeckl F.J.F.P.J."/>
            <person name="Gunesch A.P."/>
            <person name="Birkelbach J."/>
            <person name="Nuebel U."/>
            <person name="Pietschmann T."/>
            <person name="Bach T."/>
            <person name="Mueller R."/>
        </authorList>
    </citation>
    <scope>NUCLEOTIDE SEQUENCE [LARGE SCALE GENOMIC DNA]</scope>
    <source>
        <strain evidence="9 10">MSr11954</strain>
    </source>
</reference>
<keyword evidence="6 7" id="KW-0961">Cell wall biogenesis/degradation</keyword>
<evidence type="ECO:0000256" key="5">
    <source>
        <dbReference type="ARBA" id="ARBA00022984"/>
    </source>
</evidence>
<evidence type="ECO:0000256" key="3">
    <source>
        <dbReference type="ARBA" id="ARBA00022679"/>
    </source>
</evidence>
<keyword evidence="10" id="KW-1185">Reference proteome</keyword>
<feature type="domain" description="L,D-TPase catalytic" evidence="8">
    <location>
        <begin position="383"/>
        <end position="524"/>
    </location>
</feature>
<feature type="active site" description="Nucleophile" evidence="7">
    <location>
        <position position="484"/>
    </location>
</feature>
<evidence type="ECO:0000259" key="8">
    <source>
        <dbReference type="PROSITE" id="PS52029"/>
    </source>
</evidence>
<evidence type="ECO:0000313" key="9">
    <source>
        <dbReference type="EMBL" id="WXB14018.1"/>
    </source>
</evidence>
<dbReference type="Gene3D" id="2.40.440.10">
    <property type="entry name" value="L,D-transpeptidase catalytic domain-like"/>
    <property type="match status" value="1"/>
</dbReference>
<evidence type="ECO:0000256" key="4">
    <source>
        <dbReference type="ARBA" id="ARBA00022960"/>
    </source>
</evidence>
<dbReference type="EMBL" id="CP089984">
    <property type="protein sequence ID" value="WXB14018.1"/>
    <property type="molecule type" value="Genomic_DNA"/>
</dbReference>
<evidence type="ECO:0000256" key="6">
    <source>
        <dbReference type="ARBA" id="ARBA00023316"/>
    </source>
</evidence>
<dbReference type="SUPFAM" id="SSF141523">
    <property type="entry name" value="L,D-transpeptidase catalytic domain-like"/>
    <property type="match status" value="1"/>
</dbReference>
<dbReference type="PANTHER" id="PTHR30582:SF2">
    <property type="entry name" value="L,D-TRANSPEPTIDASE YCIB-RELATED"/>
    <property type="match status" value="1"/>
</dbReference>
<dbReference type="PROSITE" id="PS51257">
    <property type="entry name" value="PROKAR_LIPOPROTEIN"/>
    <property type="match status" value="1"/>
</dbReference>
<dbReference type="Proteomes" id="UP001370348">
    <property type="component" value="Chromosome"/>
</dbReference>
<comment type="pathway">
    <text evidence="1 7">Cell wall biogenesis; peptidoglycan biosynthesis.</text>
</comment>
<dbReference type="CDD" id="cd16913">
    <property type="entry name" value="YkuD_like"/>
    <property type="match status" value="1"/>
</dbReference>
<gene>
    <name evidence="9" type="ORF">LZC94_40085</name>
</gene>
<dbReference type="RefSeq" id="WP_394823634.1">
    <property type="nucleotide sequence ID" value="NZ_CP089984.1"/>
</dbReference>
<sequence>MSVKRVGSAWFFGAAVLAFTSAGCRGSGNEAKNEPDAAVEGTVVPMASAPGDAGASAAPALPRVAALVSPAPVFSATEFPPRDPSKAAEERQGVIRLGSLRKGAIVEVKPHVIKKSNCPEGWYELVSGGFMCGKFVTPDLNNKELANAAHLPYTDGPLPYDYGLNLTNGTPLYRRIPQRKERAEAERGLAIGKTKRGADGKALPTPEAAAMAASGADAPWYVKNHGGGRPQVTFEELKGETGLIVLRMVRGFYLSLDKEIKVPGGKMWRTTDGYYVPSDHILVHKPTTEFEGVWVGRDDEKRKLPLGFVTNPRAWRYEYDDAEKRVRRHESLSRFSILQLTGKKNIVDERAYYETAENFWMKDLDGRALRAMPPPPDLKPGEKWIDINVKSQSLVAYEGEKPVYATIVSTGRHNDEDKTQDHHTIQGSFQIREKFTAATMDDDATSEGPYSIQDVPWIMYFHGSYATHGAFWHSNFGHERSHGCVNMTPHDAKVLFEWAGPVLPKGWHAVRATDKNPGTRVIVHE</sequence>
<evidence type="ECO:0000313" key="10">
    <source>
        <dbReference type="Proteomes" id="UP001370348"/>
    </source>
</evidence>
<keyword evidence="4 7" id="KW-0133">Cell shape</keyword>
<keyword evidence="5 7" id="KW-0573">Peptidoglycan synthesis</keyword>
<dbReference type="Pfam" id="PF03734">
    <property type="entry name" value="YkuD"/>
    <property type="match status" value="1"/>
</dbReference>
<feature type="active site" description="Proton donor/acceptor" evidence="7">
    <location>
        <position position="468"/>
    </location>
</feature>
<dbReference type="InterPro" id="IPR038063">
    <property type="entry name" value="Transpep_catalytic_dom"/>
</dbReference>
<accession>A0ABZ2LSX7</accession>
<dbReference type="InterPro" id="IPR050979">
    <property type="entry name" value="LD-transpeptidase"/>
</dbReference>
<dbReference type="InterPro" id="IPR005490">
    <property type="entry name" value="LD_TPept_cat_dom"/>
</dbReference>
<name>A0ABZ2LSX7_9BACT</name>
<comment type="similarity">
    <text evidence="2">Belongs to the YkuD family.</text>
</comment>
<protein>
    <submittedName>
        <fullName evidence="9">L,D-transpeptidase</fullName>
    </submittedName>
</protein>
<proteinExistence type="inferred from homology"/>